<dbReference type="RefSeq" id="XP_049180205.1">
    <property type="nucleotide sequence ID" value="XM_049324020.1"/>
</dbReference>
<evidence type="ECO:0000313" key="1">
    <source>
        <dbReference type="EMBL" id="KAI3404460.1"/>
    </source>
</evidence>
<dbReference type="InterPro" id="IPR019727">
    <property type="entry name" value="ATP_synth_F0_fsu_mt_fun"/>
</dbReference>
<dbReference type="Proteomes" id="UP001202479">
    <property type="component" value="Unassembled WGS sequence"/>
</dbReference>
<dbReference type="EMBL" id="JAHUZD010000102">
    <property type="protein sequence ID" value="KAI3404460.1"/>
    <property type="molecule type" value="Genomic_DNA"/>
</dbReference>
<dbReference type="GeneID" id="73380374"/>
<organism evidence="1 2">
    <name type="scientific">Candida oxycetoniae</name>
    <dbReference type="NCBI Taxonomy" id="497107"/>
    <lineage>
        <taxon>Eukaryota</taxon>
        <taxon>Fungi</taxon>
        <taxon>Dikarya</taxon>
        <taxon>Ascomycota</taxon>
        <taxon>Saccharomycotina</taxon>
        <taxon>Pichiomycetes</taxon>
        <taxon>Debaryomycetaceae</taxon>
        <taxon>Candida/Lodderomyces clade</taxon>
        <taxon>Candida</taxon>
    </lineage>
</organism>
<dbReference type="PANTHER" id="PTHR28161">
    <property type="entry name" value="ATP SYNTHASE SUBUNIT F, MITOCHONDRIAL"/>
    <property type="match status" value="1"/>
</dbReference>
<reference evidence="1" key="1">
    <citation type="journal article" date="2022" name="DNA Res.">
        <title>Genome analysis of five recently described species of the CUG-Ser clade uncovers Candida theae as a new hybrid lineage with pathogenic potential in the Candida parapsilosis species complex.</title>
        <authorList>
            <person name="Mixao V."/>
            <person name="Del Olmo V."/>
            <person name="Hegedusova E."/>
            <person name="Saus E."/>
            <person name="Pryszcz L."/>
            <person name="Cillingova A."/>
            <person name="Nosek J."/>
            <person name="Gabaldon T."/>
        </authorList>
    </citation>
    <scope>NUCLEOTIDE SEQUENCE</scope>
    <source>
        <strain evidence="1">CBS 10844</strain>
    </source>
</reference>
<name>A0AAI9SXM9_9ASCO</name>
<dbReference type="GO" id="GO:0046933">
    <property type="term" value="F:proton-transporting ATP synthase activity, rotational mechanism"/>
    <property type="evidence" value="ECO:0007669"/>
    <property type="project" value="TreeGrafter"/>
</dbReference>
<comment type="caution">
    <text evidence="1">The sequence shown here is derived from an EMBL/GenBank/DDBJ whole genome shotgun (WGS) entry which is preliminary data.</text>
</comment>
<accession>A0AAI9SXM9</accession>
<protein>
    <submittedName>
        <fullName evidence="1">ATP17</fullName>
    </submittedName>
</protein>
<keyword evidence="2" id="KW-1185">Reference proteome</keyword>
<dbReference type="PANTHER" id="PTHR28161:SF1">
    <property type="entry name" value="ATP SYNTHASE SUBUNIT F, MITOCHONDRIAL"/>
    <property type="match status" value="1"/>
</dbReference>
<evidence type="ECO:0000313" key="2">
    <source>
        <dbReference type="Proteomes" id="UP001202479"/>
    </source>
</evidence>
<dbReference type="Pfam" id="PF10791">
    <property type="entry name" value="F1F0-ATPsyn_F"/>
    <property type="match status" value="1"/>
</dbReference>
<sequence length="98" mass="10779">MSFVIRRQLSTLIPPKIASAKSVGSAPNAKRMSEVVSFYKKLPQGPAPAVKKSSNPFVRYKQAYFDGDNASGKPLLHLAVVVLLFGYALEYPHLKAHH</sequence>
<dbReference type="AlphaFoldDB" id="A0AAI9SXM9"/>
<gene>
    <name evidence="1" type="ORF">KGF56_002757</name>
</gene>
<proteinExistence type="predicted"/>